<dbReference type="EMBL" id="JAEQNE010000003">
    <property type="protein sequence ID" value="MBL0392311.1"/>
    <property type="molecule type" value="Genomic_DNA"/>
</dbReference>
<dbReference type="PANTHER" id="PTHR30419:SF8">
    <property type="entry name" value="NITROGEN ASSIMILATION TRANSCRIPTIONAL ACTIVATOR-RELATED"/>
    <property type="match status" value="1"/>
</dbReference>
<dbReference type="GO" id="GO:0003700">
    <property type="term" value="F:DNA-binding transcription factor activity"/>
    <property type="evidence" value="ECO:0007669"/>
    <property type="project" value="InterPro"/>
</dbReference>
<evidence type="ECO:0000256" key="3">
    <source>
        <dbReference type="ARBA" id="ARBA00023125"/>
    </source>
</evidence>
<gene>
    <name evidence="6" type="ORF">JJ685_14325</name>
</gene>
<dbReference type="PANTHER" id="PTHR30419">
    <property type="entry name" value="HTH-TYPE TRANSCRIPTIONAL REGULATOR YBHD"/>
    <property type="match status" value="1"/>
</dbReference>
<dbReference type="InterPro" id="IPR050950">
    <property type="entry name" value="HTH-type_LysR_regulators"/>
</dbReference>
<keyword evidence="2" id="KW-0805">Transcription regulation</keyword>
<dbReference type="RefSeq" id="WP_201674945.1">
    <property type="nucleotide sequence ID" value="NZ_JAEQNE010000003.1"/>
</dbReference>
<dbReference type="GO" id="GO:0003677">
    <property type="term" value="F:DNA binding"/>
    <property type="evidence" value="ECO:0007669"/>
    <property type="project" value="UniProtKB-KW"/>
</dbReference>
<comment type="caution">
    <text evidence="6">The sequence shown here is derived from an EMBL/GenBank/DDBJ whole genome shotgun (WGS) entry which is preliminary data.</text>
</comment>
<proteinExistence type="inferred from homology"/>
<sequence>MNTRQLRHFLAVMELGSLSAAAEQVHLSLPALSRSLRALEDSLGVPLFDREGRGLAPTPYARLYAERARRIVFDEKEAARELRLMRAGELGPLAFGMGSSLAHGLLAPMVLQLLAAAPQVRLRTMVQSSDVLFAALAREEIDFFVGDVRMAAHDDDMAVESMHRCSFGWFVRTGHPLAARRRVRIADLLAYPCVLPGFAEEGMLRHLARLYGLSLPLEDHFAVNSNDMATVHALLAASDAVLPSTSISAVLEVAAGRLLPLDVDPPLDLELSLGVVRRARRTLPPAAEHAFAIVRRYFEDAEGAISSLMRGRA</sequence>
<dbReference type="SUPFAM" id="SSF46785">
    <property type="entry name" value="Winged helix' DNA-binding domain"/>
    <property type="match status" value="1"/>
</dbReference>
<dbReference type="InterPro" id="IPR036390">
    <property type="entry name" value="WH_DNA-bd_sf"/>
</dbReference>
<dbReference type="Gene3D" id="1.10.10.10">
    <property type="entry name" value="Winged helix-like DNA-binding domain superfamily/Winged helix DNA-binding domain"/>
    <property type="match status" value="1"/>
</dbReference>
<evidence type="ECO:0000256" key="1">
    <source>
        <dbReference type="ARBA" id="ARBA00009437"/>
    </source>
</evidence>
<reference evidence="6 7" key="1">
    <citation type="journal article" date="2017" name="Int. J. Syst. Evol. Microbiol.">
        <title>Ramlibacter monticola sp. nov., isolated from forest soil.</title>
        <authorList>
            <person name="Chaudhary D.K."/>
            <person name="Kim J."/>
        </authorList>
    </citation>
    <scope>NUCLEOTIDE SEQUENCE [LARGE SCALE GENOMIC DNA]</scope>
    <source>
        <strain evidence="6 7">KACC 19175</strain>
    </source>
</reference>
<comment type="similarity">
    <text evidence="1">Belongs to the LysR transcriptional regulatory family.</text>
</comment>
<keyword evidence="4" id="KW-0804">Transcription</keyword>
<evidence type="ECO:0000259" key="5">
    <source>
        <dbReference type="PROSITE" id="PS50931"/>
    </source>
</evidence>
<accession>A0A937CTH9</accession>
<organism evidence="6 7">
    <name type="scientific">Ramlibacter monticola</name>
    <dbReference type="NCBI Taxonomy" id="1926872"/>
    <lineage>
        <taxon>Bacteria</taxon>
        <taxon>Pseudomonadati</taxon>
        <taxon>Pseudomonadota</taxon>
        <taxon>Betaproteobacteria</taxon>
        <taxon>Burkholderiales</taxon>
        <taxon>Comamonadaceae</taxon>
        <taxon>Ramlibacter</taxon>
    </lineage>
</organism>
<dbReference type="PROSITE" id="PS50931">
    <property type="entry name" value="HTH_LYSR"/>
    <property type="match status" value="1"/>
</dbReference>
<evidence type="ECO:0000256" key="2">
    <source>
        <dbReference type="ARBA" id="ARBA00023015"/>
    </source>
</evidence>
<feature type="domain" description="HTH lysR-type" evidence="5">
    <location>
        <begin position="1"/>
        <end position="58"/>
    </location>
</feature>
<dbReference type="Pfam" id="PF03466">
    <property type="entry name" value="LysR_substrate"/>
    <property type="match status" value="1"/>
</dbReference>
<dbReference type="Proteomes" id="UP000599109">
    <property type="component" value="Unassembled WGS sequence"/>
</dbReference>
<dbReference type="PRINTS" id="PR00039">
    <property type="entry name" value="HTHLYSR"/>
</dbReference>
<dbReference type="SUPFAM" id="SSF53850">
    <property type="entry name" value="Periplasmic binding protein-like II"/>
    <property type="match status" value="1"/>
</dbReference>
<dbReference type="InterPro" id="IPR000847">
    <property type="entry name" value="LysR_HTH_N"/>
</dbReference>
<name>A0A937CTH9_9BURK</name>
<dbReference type="AlphaFoldDB" id="A0A937CTH9"/>
<protein>
    <submittedName>
        <fullName evidence="6">LysR family transcriptional regulator</fullName>
    </submittedName>
</protein>
<evidence type="ECO:0000256" key="4">
    <source>
        <dbReference type="ARBA" id="ARBA00023163"/>
    </source>
</evidence>
<dbReference type="FunFam" id="1.10.10.10:FF:000001">
    <property type="entry name" value="LysR family transcriptional regulator"/>
    <property type="match status" value="1"/>
</dbReference>
<dbReference type="Gene3D" id="3.40.190.290">
    <property type="match status" value="1"/>
</dbReference>
<keyword evidence="3" id="KW-0238">DNA-binding</keyword>
<evidence type="ECO:0000313" key="7">
    <source>
        <dbReference type="Proteomes" id="UP000599109"/>
    </source>
</evidence>
<dbReference type="InterPro" id="IPR036388">
    <property type="entry name" value="WH-like_DNA-bd_sf"/>
</dbReference>
<dbReference type="InterPro" id="IPR005119">
    <property type="entry name" value="LysR_subst-bd"/>
</dbReference>
<dbReference type="Pfam" id="PF00126">
    <property type="entry name" value="HTH_1"/>
    <property type="match status" value="1"/>
</dbReference>
<keyword evidence="7" id="KW-1185">Reference proteome</keyword>
<dbReference type="GO" id="GO:0005829">
    <property type="term" value="C:cytosol"/>
    <property type="evidence" value="ECO:0007669"/>
    <property type="project" value="TreeGrafter"/>
</dbReference>
<evidence type="ECO:0000313" key="6">
    <source>
        <dbReference type="EMBL" id="MBL0392311.1"/>
    </source>
</evidence>